<protein>
    <submittedName>
        <fullName evidence="3">HP domain-containing protein</fullName>
    </submittedName>
</protein>
<dbReference type="SMART" id="SM00262">
    <property type="entry name" value="GEL"/>
    <property type="match status" value="2"/>
</dbReference>
<dbReference type="SMART" id="SM00153">
    <property type="entry name" value="VHP"/>
    <property type="match status" value="1"/>
</dbReference>
<evidence type="ECO:0000313" key="2">
    <source>
        <dbReference type="Proteomes" id="UP000050640"/>
    </source>
</evidence>
<keyword evidence="2" id="KW-1185">Reference proteome</keyword>
<dbReference type="AlphaFoldDB" id="A0A0R3RS89"/>
<dbReference type="GO" id="GO:0005737">
    <property type="term" value="C:cytoplasm"/>
    <property type="evidence" value="ECO:0007669"/>
    <property type="project" value="TreeGrafter"/>
</dbReference>
<dbReference type="InterPro" id="IPR007122">
    <property type="entry name" value="Villin/Gelsolin"/>
</dbReference>
<name>A0A0R3RS89_9BILA</name>
<dbReference type="Proteomes" id="UP000050640">
    <property type="component" value="Unplaced"/>
</dbReference>
<dbReference type="SUPFAM" id="SSF55753">
    <property type="entry name" value="Actin depolymerizing proteins"/>
    <property type="match status" value="3"/>
</dbReference>
<dbReference type="Gene3D" id="1.10.950.10">
    <property type="entry name" value="Villin headpiece domain"/>
    <property type="match status" value="1"/>
</dbReference>
<dbReference type="PANTHER" id="PTHR11977:SF45">
    <property type="entry name" value="SUPERVILLIN"/>
    <property type="match status" value="1"/>
</dbReference>
<dbReference type="STRING" id="1147741.A0A0R3RS89"/>
<dbReference type="PROSITE" id="PS51089">
    <property type="entry name" value="HP"/>
    <property type="match status" value="1"/>
</dbReference>
<dbReference type="Pfam" id="PF02209">
    <property type="entry name" value="VHP"/>
    <property type="match status" value="1"/>
</dbReference>
<dbReference type="GO" id="GO:0051014">
    <property type="term" value="P:actin filament severing"/>
    <property type="evidence" value="ECO:0007669"/>
    <property type="project" value="TreeGrafter"/>
</dbReference>
<accession>A0A0R3RS89</accession>
<dbReference type="GO" id="GO:0051015">
    <property type="term" value="F:actin filament binding"/>
    <property type="evidence" value="ECO:0007669"/>
    <property type="project" value="InterPro"/>
</dbReference>
<dbReference type="InterPro" id="IPR029006">
    <property type="entry name" value="ADF-H/Gelsolin-like_dom_sf"/>
</dbReference>
<dbReference type="PANTHER" id="PTHR11977">
    <property type="entry name" value="VILLIN"/>
    <property type="match status" value="1"/>
</dbReference>
<sequence length="894" mass="102783">MDGSVVLTESTELPKKGEKTALELQKHALKESAERWRERIKKDPDLQYLDGVRRLQKDFPAKQISAKPRTVDIGKGLDHFYSYASVTSPQSKVSQIDLNEFEHITTTTPRLTIPTRATARGRSRRNVSYQPLLPSICQPIVGTLSIPIDYRSKIDQGDDRMGISNSAKKGLQSKVNYSAVKLKKRELKSPYPELMLIRVKGDKNMDVRLVAPKYTSVHAYAVFILITPKQLFLYHGKYSSLLERSKAAIIVTSICEKNGELGCSAKRFENVHEGVSIDVFWRLLGLDDGECETVTSEEYVPDSLLALSEPFESIAAQVNGIYEVDEHYDVQRISSRQLPKFSFLHPSKNLIFDFGSEIYVWVGRNANRVGTQYAVAYAETLRTKSLNIASGLDRMILGDNFDMIRPTWCLLIKLTQGLNDSLFQHKFHDWQEIILHTYNTPAQCIPSTSPASVLHEEEEAYNLGRNLASQPVEEPVLILEEQKLYRNSKNVFTENIRYFILKGEKTLNEMDELWILRDNRCYIIKWEYRIERIGIRKLDGTEREKETGRLRVAYFYWLGKRTTKTEQGLCALALRDYDEAHFPHERITQGQEPPLFLQLFQGSLIISGCGSGIFLVYGSSIVSEARMEEQTLPIIYRAHAVYIALNDGKITILEGMESNESSKIAAANFAEKIKIHYSAFEQFISEPIIDHCYLTGTEDRPVIKADNWIKPPRLFRLSEKDGEELFSTSYDSSLPFSFQQSSLRDTIMVDQDNRLWLWSDKTISMFALRVANAYWSDRSGPEVVICKTQEPDSFKALFATWDDFIDEIDGNELTTQNPLRWQPVNLDELLQLRTKTWPLEKVTSRDLPPGVDLNRLEQYLNDDDFQSVFRMDRTAFYALPHWKQTVLRKKHKLF</sequence>
<dbReference type="WBParaSite" id="EEL_0000466901-mRNA-1">
    <property type="protein sequence ID" value="EEL_0000466901-mRNA-1"/>
    <property type="gene ID" value="EEL_0000466901"/>
</dbReference>
<dbReference type="InterPro" id="IPR036886">
    <property type="entry name" value="Villin_headpiece_dom_sf"/>
</dbReference>
<dbReference type="SUPFAM" id="SSF47050">
    <property type="entry name" value="VHP, Villin headpiece domain"/>
    <property type="match status" value="1"/>
</dbReference>
<reference evidence="3" key="1">
    <citation type="submission" date="2017-02" db="UniProtKB">
        <authorList>
            <consortium name="WormBaseParasite"/>
        </authorList>
    </citation>
    <scope>IDENTIFICATION</scope>
</reference>
<dbReference type="GO" id="GO:0051016">
    <property type="term" value="P:barbed-end actin filament capping"/>
    <property type="evidence" value="ECO:0007669"/>
    <property type="project" value="TreeGrafter"/>
</dbReference>
<feature type="domain" description="HP" evidence="1">
    <location>
        <begin position="831"/>
        <end position="894"/>
    </location>
</feature>
<dbReference type="Gene3D" id="3.40.20.10">
    <property type="entry name" value="Severin"/>
    <property type="match status" value="4"/>
</dbReference>
<evidence type="ECO:0000313" key="3">
    <source>
        <dbReference type="WBParaSite" id="EEL_0000466901-mRNA-1"/>
    </source>
</evidence>
<organism evidence="2 3">
    <name type="scientific">Elaeophora elaphi</name>
    <dbReference type="NCBI Taxonomy" id="1147741"/>
    <lineage>
        <taxon>Eukaryota</taxon>
        <taxon>Metazoa</taxon>
        <taxon>Ecdysozoa</taxon>
        <taxon>Nematoda</taxon>
        <taxon>Chromadorea</taxon>
        <taxon>Rhabditida</taxon>
        <taxon>Spirurina</taxon>
        <taxon>Spiruromorpha</taxon>
        <taxon>Filarioidea</taxon>
        <taxon>Onchocercidae</taxon>
        <taxon>Elaeophora</taxon>
    </lineage>
</organism>
<dbReference type="GO" id="GO:0008154">
    <property type="term" value="P:actin polymerization or depolymerization"/>
    <property type="evidence" value="ECO:0007669"/>
    <property type="project" value="TreeGrafter"/>
</dbReference>
<dbReference type="InterPro" id="IPR003128">
    <property type="entry name" value="Villin_headpiece"/>
</dbReference>
<evidence type="ECO:0000259" key="1">
    <source>
        <dbReference type="PROSITE" id="PS51089"/>
    </source>
</evidence>
<proteinExistence type="predicted"/>
<dbReference type="GO" id="GO:0015629">
    <property type="term" value="C:actin cytoskeleton"/>
    <property type="evidence" value="ECO:0007669"/>
    <property type="project" value="TreeGrafter"/>
</dbReference>
<dbReference type="GO" id="GO:0005546">
    <property type="term" value="F:phosphatidylinositol-4,5-bisphosphate binding"/>
    <property type="evidence" value="ECO:0007669"/>
    <property type="project" value="TreeGrafter"/>
</dbReference>